<comment type="caution">
    <text evidence="1">The sequence shown here is derived from an EMBL/GenBank/DDBJ whole genome shotgun (WGS) entry which is preliminary data.</text>
</comment>
<dbReference type="EMBL" id="JAUSRB010000002">
    <property type="protein sequence ID" value="MDP9866845.1"/>
    <property type="molecule type" value="Genomic_DNA"/>
</dbReference>
<dbReference type="Proteomes" id="UP001230426">
    <property type="component" value="Unassembled WGS sequence"/>
</dbReference>
<evidence type="ECO:0000313" key="1">
    <source>
        <dbReference type="EMBL" id="MDP9866845.1"/>
    </source>
</evidence>
<accession>A0ABT9REN0</accession>
<organism evidence="1 2">
    <name type="scientific">Streptosporangium brasiliense</name>
    <dbReference type="NCBI Taxonomy" id="47480"/>
    <lineage>
        <taxon>Bacteria</taxon>
        <taxon>Bacillati</taxon>
        <taxon>Actinomycetota</taxon>
        <taxon>Actinomycetes</taxon>
        <taxon>Streptosporangiales</taxon>
        <taxon>Streptosporangiaceae</taxon>
        <taxon>Streptosporangium</taxon>
    </lineage>
</organism>
<proteinExistence type="predicted"/>
<dbReference type="RefSeq" id="WP_306867990.1">
    <property type="nucleotide sequence ID" value="NZ_JAUSRB010000002.1"/>
</dbReference>
<evidence type="ECO:0000313" key="2">
    <source>
        <dbReference type="Proteomes" id="UP001230426"/>
    </source>
</evidence>
<sequence length="52" mass="5663">MHRVVLEDDTARGVSGLTYSLIGRNVEATRAVGVPNMNQLMVGDHSQIQVRA</sequence>
<keyword evidence="2" id="KW-1185">Reference proteome</keyword>
<reference evidence="1 2" key="1">
    <citation type="submission" date="2023-07" db="EMBL/GenBank/DDBJ databases">
        <title>Sequencing the genomes of 1000 actinobacteria strains.</title>
        <authorList>
            <person name="Klenk H.-P."/>
        </authorList>
    </citation>
    <scope>NUCLEOTIDE SEQUENCE [LARGE SCALE GENOMIC DNA]</scope>
    <source>
        <strain evidence="1 2">DSM 44109</strain>
    </source>
</reference>
<name>A0ABT9REN0_9ACTN</name>
<protein>
    <submittedName>
        <fullName evidence="1">Uncharacterized protein</fullName>
    </submittedName>
</protein>
<gene>
    <name evidence="1" type="ORF">J2S55_006111</name>
</gene>